<evidence type="ECO:0000256" key="5">
    <source>
        <dbReference type="ARBA" id="ARBA00022840"/>
    </source>
</evidence>
<dbReference type="GO" id="GO:0005829">
    <property type="term" value="C:cytosol"/>
    <property type="evidence" value="ECO:0007669"/>
    <property type="project" value="TreeGrafter"/>
</dbReference>
<keyword evidence="4" id="KW-0862">Zinc</keyword>
<dbReference type="GO" id="GO:0005524">
    <property type="term" value="F:ATP binding"/>
    <property type="evidence" value="ECO:0007669"/>
    <property type="project" value="UniProtKB-KW"/>
</dbReference>
<evidence type="ECO:0000256" key="7">
    <source>
        <dbReference type="RuleBase" id="RU363037"/>
    </source>
</evidence>
<dbReference type="NCBIfam" id="TIGR03838">
    <property type="entry name" value="queuosine_YadB"/>
    <property type="match status" value="1"/>
</dbReference>
<dbReference type="GO" id="GO:0006424">
    <property type="term" value="P:glutamyl-tRNA aminoacylation"/>
    <property type="evidence" value="ECO:0007669"/>
    <property type="project" value="InterPro"/>
</dbReference>
<gene>
    <name evidence="9" type="ORF">GNP35_12135</name>
</gene>
<dbReference type="InterPro" id="IPR020058">
    <property type="entry name" value="Glu/Gln-tRNA-synth_Ib_cat-dom"/>
</dbReference>
<dbReference type="InterPro" id="IPR049940">
    <property type="entry name" value="GluQ/Sye"/>
</dbReference>
<comment type="caution">
    <text evidence="9">The sequence shown here is derived from an EMBL/GenBank/DDBJ whole genome shotgun (WGS) entry which is preliminary data.</text>
</comment>
<dbReference type="GO" id="GO:0006400">
    <property type="term" value="P:tRNA modification"/>
    <property type="evidence" value="ECO:0007669"/>
    <property type="project" value="InterPro"/>
</dbReference>
<evidence type="ECO:0000256" key="6">
    <source>
        <dbReference type="ARBA" id="ARBA00023146"/>
    </source>
</evidence>
<reference evidence="9 10" key="1">
    <citation type="submission" date="2019-11" db="EMBL/GenBank/DDBJ databases">
        <title>P. haliotis isolates from Z. marina roots.</title>
        <authorList>
            <person name="Cohen M."/>
            <person name="Jospin G."/>
            <person name="Eisen J.A."/>
            <person name="Coil D.A."/>
        </authorList>
    </citation>
    <scope>NUCLEOTIDE SEQUENCE [LARGE SCALE GENOMIC DNA]</scope>
    <source>
        <strain evidence="9 10">UCD-MCMsp1aY</strain>
    </source>
</reference>
<keyword evidence="3 7" id="KW-0547">Nucleotide-binding</keyword>
<evidence type="ECO:0000313" key="10">
    <source>
        <dbReference type="Proteomes" id="UP000439994"/>
    </source>
</evidence>
<organism evidence="9 10">
    <name type="scientific">Psychrosphaera haliotis</name>
    <dbReference type="NCBI Taxonomy" id="555083"/>
    <lineage>
        <taxon>Bacteria</taxon>
        <taxon>Pseudomonadati</taxon>
        <taxon>Pseudomonadota</taxon>
        <taxon>Gammaproteobacteria</taxon>
        <taxon>Alteromonadales</taxon>
        <taxon>Pseudoalteromonadaceae</taxon>
        <taxon>Psychrosphaera</taxon>
    </lineage>
</organism>
<comment type="similarity">
    <text evidence="7">Belongs to the class-I aminoacyl-tRNA synthetase family.</text>
</comment>
<evidence type="ECO:0000256" key="4">
    <source>
        <dbReference type="ARBA" id="ARBA00022833"/>
    </source>
</evidence>
<dbReference type="InterPro" id="IPR000924">
    <property type="entry name" value="Glu/Gln-tRNA-synth"/>
</dbReference>
<dbReference type="Pfam" id="PF00749">
    <property type="entry name" value="tRNA-synt_1c"/>
    <property type="match status" value="1"/>
</dbReference>
<keyword evidence="7" id="KW-0648">Protein biosynthesis</keyword>
<dbReference type="PANTHER" id="PTHR43311:SF1">
    <property type="entry name" value="GLUTAMYL-Q TRNA(ASP) SYNTHETASE"/>
    <property type="match status" value="1"/>
</dbReference>
<evidence type="ECO:0000256" key="1">
    <source>
        <dbReference type="ARBA" id="ARBA00022598"/>
    </source>
</evidence>
<dbReference type="PRINTS" id="PR00987">
    <property type="entry name" value="TRNASYNTHGLU"/>
</dbReference>
<keyword evidence="5 7" id="KW-0067">ATP-binding</keyword>
<dbReference type="AlphaFoldDB" id="A0A6N8FER2"/>
<dbReference type="GO" id="GO:0008270">
    <property type="term" value="F:zinc ion binding"/>
    <property type="evidence" value="ECO:0007669"/>
    <property type="project" value="InterPro"/>
</dbReference>
<keyword evidence="2" id="KW-0479">Metal-binding</keyword>
<dbReference type="NCBIfam" id="NF004314">
    <property type="entry name" value="PRK05710.1-3"/>
    <property type="match status" value="1"/>
</dbReference>
<keyword evidence="10" id="KW-1185">Reference proteome</keyword>
<dbReference type="EC" id="6.1.1.-" evidence="9"/>
<dbReference type="GO" id="GO:0004818">
    <property type="term" value="F:glutamate-tRNA ligase activity"/>
    <property type="evidence" value="ECO:0007669"/>
    <property type="project" value="TreeGrafter"/>
</dbReference>
<evidence type="ECO:0000256" key="3">
    <source>
        <dbReference type="ARBA" id="ARBA00022741"/>
    </source>
</evidence>
<accession>A0A6N8FER2</accession>
<dbReference type="Gene3D" id="3.40.50.620">
    <property type="entry name" value="HUPs"/>
    <property type="match status" value="1"/>
</dbReference>
<dbReference type="InterPro" id="IPR022380">
    <property type="entry name" value="Glu-Q_tRNA(Asp)_Synthase"/>
</dbReference>
<keyword evidence="1 7" id="KW-0436">Ligase</keyword>
<proteinExistence type="inferred from homology"/>
<sequence>MSATPYPFTKQKKFNTTNTQVRGRFAPSPSGPLHFGSLFAALGSYLHAKSQNGLWFVRIEDIDTTRVQKQAREQILEALTAFGFVWDCDKQTESQLRISDQNCLTQTQRINRYQECFEYLEAQHLLYGCECTRKEIKALGGSYNGQCKNKQLDLQTHPVRIKQVNPLHSYTDLHFGLQEAPEGLSTEDYLIKRRDGLFSYQLAVVVDDIDQGITHVVRGSDIMPLTARQLTLYQQFGMTPPEFFHLPVISGQVGHKLSKQNHATPIDMKNPKPELVKALELLGLPITECSEIERKSCAKILDWAIKTVDFSRLPKGQEILI</sequence>
<evidence type="ECO:0000313" key="9">
    <source>
        <dbReference type="EMBL" id="MUH73162.1"/>
    </source>
</evidence>
<feature type="domain" description="Glutamyl/glutaminyl-tRNA synthetase class Ib catalytic" evidence="8">
    <location>
        <begin position="20"/>
        <end position="292"/>
    </location>
</feature>
<evidence type="ECO:0000256" key="2">
    <source>
        <dbReference type="ARBA" id="ARBA00022723"/>
    </source>
</evidence>
<dbReference type="PANTHER" id="PTHR43311">
    <property type="entry name" value="GLUTAMATE--TRNA LIGASE"/>
    <property type="match status" value="1"/>
</dbReference>
<dbReference type="InterPro" id="IPR014729">
    <property type="entry name" value="Rossmann-like_a/b/a_fold"/>
</dbReference>
<dbReference type="EMBL" id="WOCD01000005">
    <property type="protein sequence ID" value="MUH73162.1"/>
    <property type="molecule type" value="Genomic_DNA"/>
</dbReference>
<dbReference type="SUPFAM" id="SSF52374">
    <property type="entry name" value="Nucleotidylyl transferase"/>
    <property type="match status" value="1"/>
</dbReference>
<evidence type="ECO:0000259" key="8">
    <source>
        <dbReference type="Pfam" id="PF00749"/>
    </source>
</evidence>
<dbReference type="Proteomes" id="UP000439994">
    <property type="component" value="Unassembled WGS sequence"/>
</dbReference>
<name>A0A6N8FER2_9GAMM</name>
<protein>
    <submittedName>
        <fullName evidence="9">tRNA glutamyl-Q(34) synthetase GluQRS</fullName>
        <ecNumber evidence="9">6.1.1.-</ecNumber>
    </submittedName>
</protein>
<keyword evidence="6 7" id="KW-0030">Aminoacyl-tRNA synthetase</keyword>